<dbReference type="InterPro" id="IPR046716">
    <property type="entry name" value="DUF6608"/>
</dbReference>
<feature type="transmembrane region" description="Helical" evidence="1">
    <location>
        <begin position="75"/>
        <end position="95"/>
    </location>
</feature>
<dbReference type="Proteomes" id="UP001056981">
    <property type="component" value="Chromosome"/>
</dbReference>
<accession>A0A9Q9EXW5</accession>
<keyword evidence="1" id="KW-1133">Transmembrane helix</keyword>
<evidence type="ECO:0000313" key="3">
    <source>
        <dbReference type="Proteomes" id="UP001056981"/>
    </source>
</evidence>
<feature type="transmembrane region" description="Helical" evidence="1">
    <location>
        <begin position="107"/>
        <end position="124"/>
    </location>
</feature>
<evidence type="ECO:0000313" key="2">
    <source>
        <dbReference type="EMBL" id="UTD01126.1"/>
    </source>
</evidence>
<sequence length="140" mass="16233">MKSIWNNWLKQAVFLYSALYTIATIFNSVLYLLNGTYEDPNGNWHELDRAIIVFIITLAYTLIKNLKLKNYWLKAAVVYVPTLLLVFGYIWLTGLREPLASSAYRDIFINYTIGYAAASLVGWIKTRIRPKKMANNKENM</sequence>
<keyword evidence="1" id="KW-0812">Transmembrane</keyword>
<organism evidence="2 3">
    <name type="scientific">Treponema denticola</name>
    <dbReference type="NCBI Taxonomy" id="158"/>
    <lineage>
        <taxon>Bacteria</taxon>
        <taxon>Pseudomonadati</taxon>
        <taxon>Spirochaetota</taxon>
        <taxon>Spirochaetia</taxon>
        <taxon>Spirochaetales</taxon>
        <taxon>Treponemataceae</taxon>
        <taxon>Treponema</taxon>
    </lineage>
</organism>
<feature type="transmembrane region" description="Helical" evidence="1">
    <location>
        <begin position="12"/>
        <end position="34"/>
    </location>
</feature>
<proteinExistence type="predicted"/>
<keyword evidence="1" id="KW-0472">Membrane</keyword>
<gene>
    <name evidence="2" type="ORF">E4N86_10650</name>
</gene>
<name>A0A9Q9EXW5_TREDN</name>
<feature type="transmembrane region" description="Helical" evidence="1">
    <location>
        <begin position="46"/>
        <end position="63"/>
    </location>
</feature>
<evidence type="ECO:0000256" key="1">
    <source>
        <dbReference type="SAM" id="Phobius"/>
    </source>
</evidence>
<dbReference type="RefSeq" id="WP_253717372.1">
    <property type="nucleotide sequence ID" value="NZ_CP051522.1"/>
</dbReference>
<protein>
    <submittedName>
        <fullName evidence="2">Uncharacterized protein</fullName>
    </submittedName>
</protein>
<dbReference type="AlphaFoldDB" id="A0A9Q9EXW5"/>
<dbReference type="EMBL" id="CP051635">
    <property type="protein sequence ID" value="UTD01126.1"/>
    <property type="molecule type" value="Genomic_DNA"/>
</dbReference>
<reference evidence="2" key="1">
    <citation type="submission" date="2020-04" db="EMBL/GenBank/DDBJ databases">
        <title>Comparative genomics of oral phylogroup-2 Treponema strains.</title>
        <authorList>
            <person name="Zeng H."/>
            <person name="Chan Y.K."/>
            <person name="Watt R.M."/>
        </authorList>
    </citation>
    <scope>NUCLEOTIDE SEQUENCE</scope>
    <source>
        <strain evidence="2">OMZ 905</strain>
    </source>
</reference>
<dbReference type="Pfam" id="PF20312">
    <property type="entry name" value="DUF6608"/>
    <property type="match status" value="1"/>
</dbReference>